<dbReference type="NCBIfam" id="NF045646">
    <property type="entry name" value="rSAM_Se_TrsS"/>
    <property type="match status" value="1"/>
</dbReference>
<dbReference type="Gene3D" id="3.20.20.70">
    <property type="entry name" value="Aldolase class I"/>
    <property type="match status" value="1"/>
</dbReference>
<name>A0A1I5LV72_9HYPH</name>
<dbReference type="Pfam" id="PF23545">
    <property type="entry name" value="Zn_ribbon_HMPTM"/>
    <property type="match status" value="1"/>
</dbReference>
<dbReference type="InterPro" id="IPR058240">
    <property type="entry name" value="rSAM_sf"/>
</dbReference>
<dbReference type="InterPro" id="IPR034474">
    <property type="entry name" value="Methyltransferase_Class_D"/>
</dbReference>
<gene>
    <name evidence="8" type="ORF">SAMN04488056_11833</name>
</gene>
<evidence type="ECO:0000256" key="2">
    <source>
        <dbReference type="ARBA" id="ARBA00022691"/>
    </source>
</evidence>
<evidence type="ECO:0000256" key="4">
    <source>
        <dbReference type="ARBA" id="ARBA00023004"/>
    </source>
</evidence>
<dbReference type="SFLD" id="SFLDG01067">
    <property type="entry name" value="SPASM/twitch_domain_containing"/>
    <property type="match status" value="1"/>
</dbReference>
<reference evidence="8 9" key="1">
    <citation type="submission" date="2016-10" db="EMBL/GenBank/DDBJ databases">
        <authorList>
            <person name="de Groot N.N."/>
        </authorList>
    </citation>
    <scope>NUCLEOTIDE SEQUENCE [LARGE SCALE GENOMIC DNA]</scope>
    <source>
        <strain evidence="8 9">CGMCC 1.9157</strain>
    </source>
</reference>
<dbReference type="Pfam" id="PF04055">
    <property type="entry name" value="Radical_SAM"/>
    <property type="match status" value="1"/>
</dbReference>
<dbReference type="GO" id="GO:0051536">
    <property type="term" value="F:iron-sulfur cluster binding"/>
    <property type="evidence" value="ECO:0007669"/>
    <property type="project" value="UniProtKB-KW"/>
</dbReference>
<dbReference type="STRING" id="655353.SAMN04488056_11833"/>
<dbReference type="SFLD" id="SFLDS00029">
    <property type="entry name" value="Radical_SAM"/>
    <property type="match status" value="1"/>
</dbReference>
<dbReference type="EMBL" id="FOVR01000018">
    <property type="protein sequence ID" value="SFP01249.1"/>
    <property type="molecule type" value="Genomic_DNA"/>
</dbReference>
<dbReference type="SUPFAM" id="SSF102114">
    <property type="entry name" value="Radical SAM enzymes"/>
    <property type="match status" value="1"/>
</dbReference>
<protein>
    <recommendedName>
        <fullName evidence="7">Radical SAM core domain-containing protein</fullName>
    </recommendedName>
</protein>
<dbReference type="Proteomes" id="UP000199236">
    <property type="component" value="Unassembled WGS sequence"/>
</dbReference>
<keyword evidence="2" id="KW-0949">S-adenosyl-L-methionine</keyword>
<keyword evidence="4" id="KW-0408">Iron</keyword>
<comment type="cofactor">
    <cofactor evidence="1">
        <name>[4Fe-4S] cluster</name>
        <dbReference type="ChEBI" id="CHEBI:49883"/>
    </cofactor>
</comment>
<dbReference type="PROSITE" id="PS51918">
    <property type="entry name" value="RADICAL_SAM"/>
    <property type="match status" value="1"/>
</dbReference>
<evidence type="ECO:0000256" key="3">
    <source>
        <dbReference type="ARBA" id="ARBA00022723"/>
    </source>
</evidence>
<evidence type="ECO:0000259" key="7">
    <source>
        <dbReference type="PROSITE" id="PS51918"/>
    </source>
</evidence>
<dbReference type="RefSeq" id="WP_210186848.1">
    <property type="nucleotide sequence ID" value="NZ_FOVR01000018.1"/>
</dbReference>
<dbReference type="PANTHER" id="PTHR43306">
    <property type="entry name" value="7,8-DIHYDRO-6-HYDROXYMETHYLPTERIN DIMETHYLTRANSFERASE"/>
    <property type="match status" value="1"/>
</dbReference>
<sequence>MTYSDSRMVLGTTESVCPDCLKTVSAIRYAEGDTVYLEKSCPEHGTVSTPIWRGLKSYFLWDKAPRNQSQILNPATSVDKGCPHDCGICSDHQQQSCCVLLEVTSRCNIACPFCFASAEREGKDVSMHTINKWLDTLMERAGGRVHIQLSGGEPTVRDDLPEIIALVRSKGFSFVQLNTNGLRLSKDPDYVRALADAGLDCVFLQFDGVSDAVHKAMRGAKLARIKEDAIAACEKAHIGVVLVPTLVPGVNTDQIGAIVDYAKAHMPTVRAVHFQPVSYFGRTPEPPRPETRFTLPEVMDALISHEKGGISLYDFHPGSAENPFCSFSGRFVVEEDGRLVPDQVAQSSCCSAGEDTGGAASQSCGCGVPGEDLLVRPPETEIEHEQEGCRCSSGNEPEPAKSSCCPGPDAQKEAVPGADVARARRYVADQWSCADEEDDTDDPSFAAFDAVLKRRARTLGLSAMVFQDAWTLDLERLRQCYIHVMMPDQKAVPFCAFNLTDREGRSLYRKEEGC</sequence>
<accession>A0A1I5LV72</accession>
<evidence type="ECO:0000313" key="8">
    <source>
        <dbReference type="EMBL" id="SFP01249.1"/>
    </source>
</evidence>
<dbReference type="PANTHER" id="PTHR43306:SF1">
    <property type="entry name" value="7,8-DIHYDRO-6-HYDROXYMETHYLPTERIN DIMETHYLTRANSFERASE"/>
    <property type="match status" value="1"/>
</dbReference>
<dbReference type="InterPro" id="IPR056488">
    <property type="entry name" value="Zn_ribbon_HMPTM"/>
</dbReference>
<organism evidence="8 9">
    <name type="scientific">Cohaesibacter marisflavi</name>
    <dbReference type="NCBI Taxonomy" id="655353"/>
    <lineage>
        <taxon>Bacteria</taxon>
        <taxon>Pseudomonadati</taxon>
        <taxon>Pseudomonadota</taxon>
        <taxon>Alphaproteobacteria</taxon>
        <taxon>Hyphomicrobiales</taxon>
        <taxon>Cohaesibacteraceae</taxon>
    </lineage>
</organism>
<feature type="domain" description="Radical SAM core" evidence="7">
    <location>
        <begin position="91"/>
        <end position="306"/>
    </location>
</feature>
<keyword evidence="9" id="KW-1185">Reference proteome</keyword>
<dbReference type="InterPro" id="IPR007197">
    <property type="entry name" value="rSAM"/>
</dbReference>
<evidence type="ECO:0000256" key="1">
    <source>
        <dbReference type="ARBA" id="ARBA00001966"/>
    </source>
</evidence>
<dbReference type="CDD" id="cd01335">
    <property type="entry name" value="Radical_SAM"/>
    <property type="match status" value="1"/>
</dbReference>
<feature type="region of interest" description="Disordered" evidence="6">
    <location>
        <begin position="386"/>
        <end position="410"/>
    </location>
</feature>
<keyword evidence="3" id="KW-0479">Metal-binding</keyword>
<evidence type="ECO:0000256" key="6">
    <source>
        <dbReference type="SAM" id="MobiDB-lite"/>
    </source>
</evidence>
<dbReference type="AlphaFoldDB" id="A0A1I5LV72"/>
<dbReference type="SFLD" id="SFLDG01100">
    <property type="entry name" value="methyltransferase_(Class_D)"/>
    <property type="match status" value="1"/>
</dbReference>
<dbReference type="GO" id="GO:0046872">
    <property type="term" value="F:metal ion binding"/>
    <property type="evidence" value="ECO:0007669"/>
    <property type="project" value="UniProtKB-KW"/>
</dbReference>
<dbReference type="InterPro" id="IPR013785">
    <property type="entry name" value="Aldolase_TIM"/>
</dbReference>
<evidence type="ECO:0000256" key="5">
    <source>
        <dbReference type="ARBA" id="ARBA00023014"/>
    </source>
</evidence>
<proteinExistence type="predicted"/>
<keyword evidence="5" id="KW-0411">Iron-sulfur</keyword>
<evidence type="ECO:0000313" key="9">
    <source>
        <dbReference type="Proteomes" id="UP000199236"/>
    </source>
</evidence>
<dbReference type="GO" id="GO:0003824">
    <property type="term" value="F:catalytic activity"/>
    <property type="evidence" value="ECO:0007669"/>
    <property type="project" value="InterPro"/>
</dbReference>
<dbReference type="InterPro" id="IPR054698">
    <property type="entry name" value="rSAM_Se_TrsS"/>
</dbReference>